<dbReference type="EMBL" id="GBXM01103207">
    <property type="protein sequence ID" value="JAH05370.1"/>
    <property type="molecule type" value="Transcribed_RNA"/>
</dbReference>
<reference evidence="1" key="2">
    <citation type="journal article" date="2015" name="Fish Shellfish Immunol.">
        <title>Early steps in the European eel (Anguilla anguilla)-Vibrio vulnificus interaction in the gills: Role of the RtxA13 toxin.</title>
        <authorList>
            <person name="Callol A."/>
            <person name="Pajuelo D."/>
            <person name="Ebbesson L."/>
            <person name="Teles M."/>
            <person name="MacKenzie S."/>
            <person name="Amaro C."/>
        </authorList>
    </citation>
    <scope>NUCLEOTIDE SEQUENCE</scope>
</reference>
<accession>A0A0E9PMS8</accession>
<reference evidence="1" key="1">
    <citation type="submission" date="2014-11" db="EMBL/GenBank/DDBJ databases">
        <authorList>
            <person name="Amaro Gonzalez C."/>
        </authorList>
    </citation>
    <scope>NUCLEOTIDE SEQUENCE</scope>
</reference>
<proteinExistence type="predicted"/>
<dbReference type="AlphaFoldDB" id="A0A0E9PMS8"/>
<sequence length="49" mass="5646">MVTVTHTVKARPVSSLVRMQTHTHISTSIKDAVYREKKFPKHTSKEKPK</sequence>
<protein>
    <submittedName>
        <fullName evidence="1">Uncharacterized protein</fullName>
    </submittedName>
</protein>
<name>A0A0E9PMS8_ANGAN</name>
<organism evidence="1">
    <name type="scientific">Anguilla anguilla</name>
    <name type="common">European freshwater eel</name>
    <name type="synonym">Muraena anguilla</name>
    <dbReference type="NCBI Taxonomy" id="7936"/>
    <lineage>
        <taxon>Eukaryota</taxon>
        <taxon>Metazoa</taxon>
        <taxon>Chordata</taxon>
        <taxon>Craniata</taxon>
        <taxon>Vertebrata</taxon>
        <taxon>Euteleostomi</taxon>
        <taxon>Actinopterygii</taxon>
        <taxon>Neopterygii</taxon>
        <taxon>Teleostei</taxon>
        <taxon>Anguilliformes</taxon>
        <taxon>Anguillidae</taxon>
        <taxon>Anguilla</taxon>
    </lineage>
</organism>
<evidence type="ECO:0000313" key="1">
    <source>
        <dbReference type="EMBL" id="JAH05370.1"/>
    </source>
</evidence>